<dbReference type="Proteomes" id="UP001164929">
    <property type="component" value="Chromosome 8"/>
</dbReference>
<protein>
    <submittedName>
        <fullName evidence="1">Uncharacterized protein</fullName>
    </submittedName>
</protein>
<reference evidence="1" key="1">
    <citation type="journal article" date="2023" name="Mol. Ecol. Resour.">
        <title>Chromosome-level genome assembly of a triploid poplar Populus alba 'Berolinensis'.</title>
        <authorList>
            <person name="Chen S."/>
            <person name="Yu Y."/>
            <person name="Wang X."/>
            <person name="Wang S."/>
            <person name="Zhang T."/>
            <person name="Zhou Y."/>
            <person name="He R."/>
            <person name="Meng N."/>
            <person name="Wang Y."/>
            <person name="Liu W."/>
            <person name="Liu Z."/>
            <person name="Liu J."/>
            <person name="Guo Q."/>
            <person name="Huang H."/>
            <person name="Sederoff R.R."/>
            <person name="Wang G."/>
            <person name="Qu G."/>
            <person name="Chen S."/>
        </authorList>
    </citation>
    <scope>NUCLEOTIDE SEQUENCE</scope>
    <source>
        <strain evidence="1">SC-2020</strain>
    </source>
</reference>
<dbReference type="InterPro" id="IPR014729">
    <property type="entry name" value="Rossmann-like_a/b/a_fold"/>
</dbReference>
<dbReference type="Gene3D" id="3.40.50.620">
    <property type="entry name" value="HUPs"/>
    <property type="match status" value="1"/>
</dbReference>
<evidence type="ECO:0000313" key="2">
    <source>
        <dbReference type="Proteomes" id="UP001164929"/>
    </source>
</evidence>
<accession>A0AAD6MM44</accession>
<comment type="caution">
    <text evidence="1">The sequence shown here is derived from an EMBL/GenBank/DDBJ whole genome shotgun (WGS) entry which is preliminary data.</text>
</comment>
<name>A0AAD6MM44_9ROSI</name>
<evidence type="ECO:0000313" key="1">
    <source>
        <dbReference type="EMBL" id="KAJ6988083.1"/>
    </source>
</evidence>
<proteinExistence type="predicted"/>
<keyword evidence="2" id="KW-1185">Reference proteome</keyword>
<dbReference type="AlphaFoldDB" id="A0AAD6MM44"/>
<dbReference type="EMBL" id="JAQIZT010000008">
    <property type="protein sequence ID" value="KAJ6988083.1"/>
    <property type="molecule type" value="Genomic_DNA"/>
</dbReference>
<sequence length="75" mass="8570">MKNDGLKLYDLIAQQKEVLKPNFPGKISMYVCGVTTYYFSHLCHACAANSSVNYKHTPVPAFVTAFYEYDVNFCY</sequence>
<gene>
    <name evidence="1" type="ORF">NC653_021111</name>
</gene>
<organism evidence="1 2">
    <name type="scientific">Populus alba x Populus x berolinensis</name>
    <dbReference type="NCBI Taxonomy" id="444605"/>
    <lineage>
        <taxon>Eukaryota</taxon>
        <taxon>Viridiplantae</taxon>
        <taxon>Streptophyta</taxon>
        <taxon>Embryophyta</taxon>
        <taxon>Tracheophyta</taxon>
        <taxon>Spermatophyta</taxon>
        <taxon>Magnoliopsida</taxon>
        <taxon>eudicotyledons</taxon>
        <taxon>Gunneridae</taxon>
        <taxon>Pentapetalae</taxon>
        <taxon>rosids</taxon>
        <taxon>fabids</taxon>
        <taxon>Malpighiales</taxon>
        <taxon>Salicaceae</taxon>
        <taxon>Saliceae</taxon>
        <taxon>Populus</taxon>
    </lineage>
</organism>